<evidence type="ECO:0000313" key="4">
    <source>
        <dbReference type="Proteomes" id="UP000033035"/>
    </source>
</evidence>
<dbReference type="STRING" id="1203610.HMPREF1536_03162"/>
<dbReference type="PROSITE" id="PS50943">
    <property type="entry name" value="HTH_CROC1"/>
    <property type="match status" value="1"/>
</dbReference>
<proteinExistence type="predicted"/>
<dbReference type="PATRIC" id="fig|1203610.3.peg.3228"/>
<organism evidence="3 4">
    <name type="scientific">Parabacteroides gordonii MS-1 = DSM 23371</name>
    <dbReference type="NCBI Taxonomy" id="1203610"/>
    <lineage>
        <taxon>Bacteria</taxon>
        <taxon>Pseudomonadati</taxon>
        <taxon>Bacteroidota</taxon>
        <taxon>Bacteroidia</taxon>
        <taxon>Bacteroidales</taxon>
        <taxon>Tannerellaceae</taxon>
        <taxon>Parabacteroides</taxon>
    </lineage>
</organism>
<keyword evidence="1" id="KW-1133">Transmembrane helix</keyword>
<accession>A0A0F5JDV8</accession>
<dbReference type="GO" id="GO:0003677">
    <property type="term" value="F:DNA binding"/>
    <property type="evidence" value="ECO:0007669"/>
    <property type="project" value="InterPro"/>
</dbReference>
<comment type="caution">
    <text evidence="3">The sequence shown here is derived from an EMBL/GenBank/DDBJ whole genome shotgun (WGS) entry which is preliminary data.</text>
</comment>
<dbReference type="InterPro" id="IPR010982">
    <property type="entry name" value="Lambda_DNA-bd_dom_sf"/>
</dbReference>
<reference evidence="3 4" key="1">
    <citation type="submission" date="2013-04" db="EMBL/GenBank/DDBJ databases">
        <title>The Genome Sequence of Parabacteroides gordonii DSM 23371.</title>
        <authorList>
            <consortium name="The Broad Institute Genomics Platform"/>
            <person name="Earl A."/>
            <person name="Ward D."/>
            <person name="Feldgarden M."/>
            <person name="Gevers D."/>
            <person name="Martens E."/>
            <person name="Sakamoto M."/>
            <person name="Benno Y."/>
            <person name="Suzuki N."/>
            <person name="Matsunaga N."/>
            <person name="Koshihara K."/>
            <person name="Seki M."/>
            <person name="Komiya H."/>
            <person name="Walker B."/>
            <person name="Young S."/>
            <person name="Zeng Q."/>
            <person name="Gargeya S."/>
            <person name="Fitzgerald M."/>
            <person name="Haas B."/>
            <person name="Abouelleil A."/>
            <person name="Allen A.W."/>
            <person name="Alvarado L."/>
            <person name="Arachchi H.M."/>
            <person name="Berlin A.M."/>
            <person name="Chapman S.B."/>
            <person name="Gainer-Dewar J."/>
            <person name="Goldberg J."/>
            <person name="Griggs A."/>
            <person name="Gujja S."/>
            <person name="Hansen M."/>
            <person name="Howarth C."/>
            <person name="Imamovic A."/>
            <person name="Ireland A."/>
            <person name="Larimer J."/>
            <person name="McCowan C."/>
            <person name="Murphy C."/>
            <person name="Pearson M."/>
            <person name="Poon T.W."/>
            <person name="Priest M."/>
            <person name="Roberts A."/>
            <person name="Saif S."/>
            <person name="Shea T."/>
            <person name="Sisk P."/>
            <person name="Sykes S."/>
            <person name="Wortman J."/>
            <person name="Nusbaum C."/>
            <person name="Birren B."/>
        </authorList>
    </citation>
    <scope>NUCLEOTIDE SEQUENCE [LARGE SCALE GENOMIC DNA]</scope>
    <source>
        <strain evidence="3 4">MS-1</strain>
    </source>
</reference>
<dbReference type="Pfam" id="PF01381">
    <property type="entry name" value="HTH_3"/>
    <property type="match status" value="1"/>
</dbReference>
<sequence length="283" mass="31538">MKQPELGKYIAGLRETKGLTQEELVSKCNISVRTLQRIESGKVVPRSYTLRLIATALDCDLLAAPEVQEVGKAELPVHLSFKSVLKDLFNLKVHTMAKLSVLTTVCLAIGFSLYTVGTKCNAQQMMKMNFVTDNTGGFEIQLPRGLPGYGSYINNDTVFIRAGKDLIKEHKGFLFLNNAFVGHVQENDTIIFKKGNLFTKKSLIVKPYRMKASLIYKDIVFVTPQSISGFTDDSGDTFQSGPYTFKERDNRIYLNDVYQGDAFAGDTVVISRSGKLKIKRAVL</sequence>
<dbReference type="Gene3D" id="1.10.260.40">
    <property type="entry name" value="lambda repressor-like DNA-binding domains"/>
    <property type="match status" value="1"/>
</dbReference>
<keyword evidence="1" id="KW-0812">Transmembrane</keyword>
<dbReference type="Proteomes" id="UP000033035">
    <property type="component" value="Unassembled WGS sequence"/>
</dbReference>
<dbReference type="HOGENOM" id="CLU_982988_0_0_10"/>
<keyword evidence="4" id="KW-1185">Reference proteome</keyword>
<feature type="transmembrane region" description="Helical" evidence="1">
    <location>
        <begin position="99"/>
        <end position="117"/>
    </location>
</feature>
<dbReference type="CDD" id="cd00093">
    <property type="entry name" value="HTH_XRE"/>
    <property type="match status" value="1"/>
</dbReference>
<keyword evidence="1" id="KW-0472">Membrane</keyword>
<protein>
    <recommendedName>
        <fullName evidence="2">HTH cro/C1-type domain-containing protein</fullName>
    </recommendedName>
</protein>
<dbReference type="AlphaFoldDB" id="A0A0F5JDV8"/>
<evidence type="ECO:0000259" key="2">
    <source>
        <dbReference type="PROSITE" id="PS50943"/>
    </source>
</evidence>
<dbReference type="RefSeq" id="WP_081693244.1">
    <property type="nucleotide sequence ID" value="NZ_AUAE01000008.1"/>
</dbReference>
<dbReference type="EMBL" id="AQHW01000015">
    <property type="protein sequence ID" value="KKB55690.1"/>
    <property type="molecule type" value="Genomic_DNA"/>
</dbReference>
<name>A0A0F5JDV8_9BACT</name>
<dbReference type="SMART" id="SM00530">
    <property type="entry name" value="HTH_XRE"/>
    <property type="match status" value="1"/>
</dbReference>
<dbReference type="SUPFAM" id="SSF47413">
    <property type="entry name" value="lambda repressor-like DNA-binding domains"/>
    <property type="match status" value="1"/>
</dbReference>
<gene>
    <name evidence="3" type="ORF">HMPREF1536_03162</name>
</gene>
<evidence type="ECO:0000256" key="1">
    <source>
        <dbReference type="SAM" id="Phobius"/>
    </source>
</evidence>
<dbReference type="InterPro" id="IPR001387">
    <property type="entry name" value="Cro/C1-type_HTH"/>
</dbReference>
<evidence type="ECO:0000313" key="3">
    <source>
        <dbReference type="EMBL" id="KKB55690.1"/>
    </source>
</evidence>
<feature type="domain" description="HTH cro/C1-type" evidence="2">
    <location>
        <begin position="10"/>
        <end position="64"/>
    </location>
</feature>